<organism evidence="1 2">
    <name type="scientific">Mycena pura</name>
    <dbReference type="NCBI Taxonomy" id="153505"/>
    <lineage>
        <taxon>Eukaryota</taxon>
        <taxon>Fungi</taxon>
        <taxon>Dikarya</taxon>
        <taxon>Basidiomycota</taxon>
        <taxon>Agaricomycotina</taxon>
        <taxon>Agaricomycetes</taxon>
        <taxon>Agaricomycetidae</taxon>
        <taxon>Agaricales</taxon>
        <taxon>Marasmiineae</taxon>
        <taxon>Mycenaceae</taxon>
        <taxon>Mycena</taxon>
    </lineage>
</organism>
<keyword evidence="2" id="KW-1185">Reference proteome</keyword>
<dbReference type="EMBL" id="JARJCW010000110">
    <property type="protein sequence ID" value="KAJ7193206.1"/>
    <property type="molecule type" value="Genomic_DNA"/>
</dbReference>
<dbReference type="PROSITE" id="PS50231">
    <property type="entry name" value="RICIN_B_LECTIN"/>
    <property type="match status" value="1"/>
</dbReference>
<proteinExistence type="predicted"/>
<evidence type="ECO:0000313" key="1">
    <source>
        <dbReference type="EMBL" id="KAJ7193206.1"/>
    </source>
</evidence>
<sequence>MAWRLGGTWSCSTRRSCSGCALLSHHALSDTLNTSARMIYNAFTTLSPAGGGERIIVAAGAFAWQDWWLWYAVDVAPPASRYQKGRLAWGRTMSTCTTTTGRACVCSGWSTAAWRTQQHDMIFSWMDGMNSEIKMKAISLAVVAVGLFAAVGASVLARCASPEAEAAAAHVVIQSLQDPTLCITATGDSLTSPTILTPCNSSDSETESGIVSFSQVWTVNPLGANVVQFQNVDNNQCFAQFITDPNTNGLVVTIEPCVDDNGNALTGTRFDASQAITQRKLPMAVTALNNKPSYSHRLVSIQHLGGGLTTSARSLRVAAHQNSSLHGLCVSPHTGTPPLTASAFRRTPELPPPPGLCVSSYTGITVTGCCPTPESLARSLGVVLHRNYSFSLSLHRRTQDYPIFTANHRNSL</sequence>
<dbReference type="CDD" id="cd00161">
    <property type="entry name" value="beta-trefoil_Ricin-like"/>
    <property type="match status" value="1"/>
</dbReference>
<reference evidence="1" key="1">
    <citation type="submission" date="2023-03" db="EMBL/GenBank/DDBJ databases">
        <title>Massive genome expansion in bonnet fungi (Mycena s.s.) driven by repeated elements and novel gene families across ecological guilds.</title>
        <authorList>
            <consortium name="Lawrence Berkeley National Laboratory"/>
            <person name="Harder C.B."/>
            <person name="Miyauchi S."/>
            <person name="Viragh M."/>
            <person name="Kuo A."/>
            <person name="Thoen E."/>
            <person name="Andreopoulos B."/>
            <person name="Lu D."/>
            <person name="Skrede I."/>
            <person name="Drula E."/>
            <person name="Henrissat B."/>
            <person name="Morin E."/>
            <person name="Kohler A."/>
            <person name="Barry K."/>
            <person name="LaButti K."/>
            <person name="Morin E."/>
            <person name="Salamov A."/>
            <person name="Lipzen A."/>
            <person name="Mereny Z."/>
            <person name="Hegedus B."/>
            <person name="Baldrian P."/>
            <person name="Stursova M."/>
            <person name="Weitz H."/>
            <person name="Taylor A."/>
            <person name="Grigoriev I.V."/>
            <person name="Nagy L.G."/>
            <person name="Martin F."/>
            <person name="Kauserud H."/>
        </authorList>
    </citation>
    <scope>NUCLEOTIDE SEQUENCE</scope>
    <source>
        <strain evidence="1">9144</strain>
    </source>
</reference>
<accession>A0AAD6URM7</accession>
<dbReference type="SUPFAM" id="SSF50370">
    <property type="entry name" value="Ricin B-like lectins"/>
    <property type="match status" value="1"/>
</dbReference>
<dbReference type="Proteomes" id="UP001219525">
    <property type="component" value="Unassembled WGS sequence"/>
</dbReference>
<dbReference type="AlphaFoldDB" id="A0AAD6URM7"/>
<dbReference type="Gene3D" id="2.80.10.50">
    <property type="match status" value="1"/>
</dbReference>
<dbReference type="InterPro" id="IPR035992">
    <property type="entry name" value="Ricin_B-like_lectins"/>
</dbReference>
<name>A0AAD6URM7_9AGAR</name>
<gene>
    <name evidence="1" type="ORF">GGX14DRAFT_592934</name>
</gene>
<comment type="caution">
    <text evidence="1">The sequence shown here is derived from an EMBL/GenBank/DDBJ whole genome shotgun (WGS) entry which is preliminary data.</text>
</comment>
<evidence type="ECO:0000313" key="2">
    <source>
        <dbReference type="Proteomes" id="UP001219525"/>
    </source>
</evidence>
<protein>
    <submittedName>
        <fullName evidence="1">Uncharacterized protein</fullName>
    </submittedName>
</protein>